<evidence type="ECO:0000259" key="1">
    <source>
        <dbReference type="Pfam" id="PF19763"/>
    </source>
</evidence>
<evidence type="ECO:0000313" key="2">
    <source>
        <dbReference type="EMBL" id="GAH65353.1"/>
    </source>
</evidence>
<organism evidence="2">
    <name type="scientific">marine sediment metagenome</name>
    <dbReference type="NCBI Taxonomy" id="412755"/>
    <lineage>
        <taxon>unclassified sequences</taxon>
        <taxon>metagenomes</taxon>
        <taxon>ecological metagenomes</taxon>
    </lineage>
</organism>
<dbReference type="Pfam" id="PF19763">
    <property type="entry name" value="DUF6250"/>
    <property type="match status" value="1"/>
</dbReference>
<comment type="caution">
    <text evidence="2">The sequence shown here is derived from an EMBL/GenBank/DDBJ whole genome shotgun (WGS) entry which is preliminary data.</text>
</comment>
<accession>X1J6H1</accession>
<dbReference type="Gene3D" id="2.60.120.200">
    <property type="match status" value="1"/>
</dbReference>
<dbReference type="InterPro" id="IPR046217">
    <property type="entry name" value="DUF6250"/>
</dbReference>
<reference evidence="2" key="1">
    <citation type="journal article" date="2014" name="Front. Microbiol.">
        <title>High frequency of phylogenetically diverse reductive dehalogenase-homologous genes in deep subseafloor sedimentary metagenomes.</title>
        <authorList>
            <person name="Kawai M."/>
            <person name="Futagami T."/>
            <person name="Toyoda A."/>
            <person name="Takaki Y."/>
            <person name="Nishi S."/>
            <person name="Hori S."/>
            <person name="Arai W."/>
            <person name="Tsubouchi T."/>
            <person name="Morono Y."/>
            <person name="Uchiyama I."/>
            <person name="Ito T."/>
            <person name="Fujiyama A."/>
            <person name="Inagaki F."/>
            <person name="Takami H."/>
        </authorList>
    </citation>
    <scope>NUCLEOTIDE SEQUENCE</scope>
    <source>
        <strain evidence="2">Expedition CK06-06</strain>
    </source>
</reference>
<gene>
    <name evidence="2" type="ORF">S03H2_48558</name>
</gene>
<dbReference type="AlphaFoldDB" id="X1J6H1"/>
<dbReference type="EMBL" id="BARU01030624">
    <property type="protein sequence ID" value="GAH65353.1"/>
    <property type="molecule type" value="Genomic_DNA"/>
</dbReference>
<sequence length="173" mass="19773">HAPGFATTVWCKQEISGDVKVEFDAHVISSSTDVNNINFFLLYSDPAGQPLYETRASRASAGYGFYHTINGYIFTFVSNIKEQRDLPPEERKARFRIRRCPGFNLLNEAYTYHSRQGVTYHIEIVKQGHQLSISVDGNLILSAQDPDPLSQGLIGLRTFRTYLWWDNIKVTRL</sequence>
<name>X1J6H1_9ZZZZ</name>
<feature type="non-terminal residue" evidence="2">
    <location>
        <position position="1"/>
    </location>
</feature>
<proteinExistence type="predicted"/>
<feature type="domain" description="DUF6250" evidence="1">
    <location>
        <begin position="7"/>
        <end position="161"/>
    </location>
</feature>
<protein>
    <recommendedName>
        <fullName evidence="1">DUF6250 domain-containing protein</fullName>
    </recommendedName>
</protein>